<proteinExistence type="predicted"/>
<gene>
    <name evidence="2" type="ORF">H4W81_005634</name>
</gene>
<evidence type="ECO:0000256" key="1">
    <source>
        <dbReference type="SAM" id="SignalP"/>
    </source>
</evidence>
<reference evidence="2 3" key="1">
    <citation type="submission" date="2020-10" db="EMBL/GenBank/DDBJ databases">
        <title>Sequencing the genomes of 1000 actinobacteria strains.</title>
        <authorList>
            <person name="Klenk H.-P."/>
        </authorList>
    </citation>
    <scope>NUCLEOTIDE SEQUENCE [LARGE SCALE GENOMIC DNA]</scope>
    <source>
        <strain evidence="2 3">DSM 43748</strain>
    </source>
</reference>
<accession>A0ABR9KLI9</accession>
<organism evidence="2 3">
    <name type="scientific">Nonomuraea africana</name>
    <dbReference type="NCBI Taxonomy" id="46171"/>
    <lineage>
        <taxon>Bacteria</taxon>
        <taxon>Bacillati</taxon>
        <taxon>Actinomycetota</taxon>
        <taxon>Actinomycetes</taxon>
        <taxon>Streptosporangiales</taxon>
        <taxon>Streptosporangiaceae</taxon>
        <taxon>Nonomuraea</taxon>
    </lineage>
</organism>
<protein>
    <recommendedName>
        <fullName evidence="4">Lipoprotein</fullName>
    </recommendedName>
</protein>
<dbReference type="EMBL" id="JADBEF010000001">
    <property type="protein sequence ID" value="MBE1562855.1"/>
    <property type="molecule type" value="Genomic_DNA"/>
</dbReference>
<comment type="caution">
    <text evidence="2">The sequence shown here is derived from an EMBL/GenBank/DDBJ whole genome shotgun (WGS) entry which is preliminary data.</text>
</comment>
<evidence type="ECO:0000313" key="2">
    <source>
        <dbReference type="EMBL" id="MBE1562855.1"/>
    </source>
</evidence>
<evidence type="ECO:0000313" key="3">
    <source>
        <dbReference type="Proteomes" id="UP000661607"/>
    </source>
</evidence>
<dbReference type="Proteomes" id="UP000661607">
    <property type="component" value="Unassembled WGS sequence"/>
</dbReference>
<feature type="signal peptide" evidence="1">
    <location>
        <begin position="1"/>
        <end position="20"/>
    </location>
</feature>
<sequence>MNRVTLAILLVLLMSGCTMYDKTITQEQADARVNQLIRDTAAALTPRPRLELIPYGTGADNCLAADAPEGMVSINRAYWLRDIPKSENLNISRQVKAHWQAQGHRIVAVGTGNNPDLNAESNPDHFILGLSWAKGDNLYLASTSTCVWPDGTPPAKTGR</sequence>
<dbReference type="RefSeq" id="WP_192777529.1">
    <property type="nucleotide sequence ID" value="NZ_BAAASY010000004.1"/>
</dbReference>
<keyword evidence="3" id="KW-1185">Reference proteome</keyword>
<dbReference type="PROSITE" id="PS51257">
    <property type="entry name" value="PROKAR_LIPOPROTEIN"/>
    <property type="match status" value="1"/>
</dbReference>
<feature type="chain" id="PRO_5045833534" description="Lipoprotein" evidence="1">
    <location>
        <begin position="21"/>
        <end position="159"/>
    </location>
</feature>
<name>A0ABR9KLI9_9ACTN</name>
<keyword evidence="1" id="KW-0732">Signal</keyword>
<evidence type="ECO:0008006" key="4">
    <source>
        <dbReference type="Google" id="ProtNLM"/>
    </source>
</evidence>